<evidence type="ECO:0000256" key="1">
    <source>
        <dbReference type="ARBA" id="ARBA00004651"/>
    </source>
</evidence>
<evidence type="ECO:0000256" key="6">
    <source>
        <dbReference type="ARBA" id="ARBA00022989"/>
    </source>
</evidence>
<evidence type="ECO:0000256" key="7">
    <source>
        <dbReference type="ARBA" id="ARBA00023136"/>
    </source>
</evidence>
<dbReference type="GO" id="GO:0005345">
    <property type="term" value="F:purine nucleobase transmembrane transporter activity"/>
    <property type="evidence" value="ECO:0007669"/>
    <property type="project" value="TreeGrafter"/>
</dbReference>
<name>A0A8J8SGU9_9FIRM</name>
<evidence type="ECO:0000256" key="3">
    <source>
        <dbReference type="ARBA" id="ARBA00022448"/>
    </source>
</evidence>
<feature type="transmembrane region" description="Helical" evidence="9">
    <location>
        <begin position="401"/>
        <end position="422"/>
    </location>
</feature>
<feature type="transmembrane region" description="Helical" evidence="9">
    <location>
        <begin position="429"/>
        <end position="446"/>
    </location>
</feature>
<feature type="transmembrane region" description="Helical" evidence="9">
    <location>
        <begin position="53"/>
        <end position="72"/>
    </location>
</feature>
<organism evidence="10 11">
    <name type="scientific">Vallitalea pronyensis</name>
    <dbReference type="NCBI Taxonomy" id="1348613"/>
    <lineage>
        <taxon>Bacteria</taxon>
        <taxon>Bacillati</taxon>
        <taxon>Bacillota</taxon>
        <taxon>Clostridia</taxon>
        <taxon>Lachnospirales</taxon>
        <taxon>Vallitaleaceae</taxon>
        <taxon>Vallitalea</taxon>
    </lineage>
</organism>
<feature type="transmembrane region" description="Helical" evidence="9">
    <location>
        <begin position="254"/>
        <end position="278"/>
    </location>
</feature>
<keyword evidence="5 8" id="KW-0812">Transmembrane</keyword>
<dbReference type="GO" id="GO:0005886">
    <property type="term" value="C:plasma membrane"/>
    <property type="evidence" value="ECO:0007669"/>
    <property type="project" value="UniProtKB-SubCell"/>
</dbReference>
<dbReference type="PIRSF" id="PIRSF005353">
    <property type="entry name" value="PbuG"/>
    <property type="match status" value="1"/>
</dbReference>
<dbReference type="EMBL" id="CP058649">
    <property type="protein sequence ID" value="QUI22769.1"/>
    <property type="molecule type" value="Genomic_DNA"/>
</dbReference>
<dbReference type="PANTHER" id="PTHR43337">
    <property type="entry name" value="XANTHINE/URACIL PERMEASE C887.17-RELATED"/>
    <property type="match status" value="1"/>
</dbReference>
<dbReference type="InterPro" id="IPR026033">
    <property type="entry name" value="Azg-like_bact_archaea"/>
</dbReference>
<gene>
    <name evidence="10" type="ORF">HZI73_10920</name>
</gene>
<keyword evidence="6 8" id="KW-1133">Transmembrane helix</keyword>
<protein>
    <submittedName>
        <fullName evidence="10">NCS2 family permease</fullName>
    </submittedName>
</protein>
<comment type="subcellular location">
    <subcellularLocation>
        <location evidence="1 8">Cell membrane</location>
        <topology evidence="1 8">Multi-pass membrane protein</topology>
    </subcellularLocation>
</comment>
<sequence>MEKFFKLKENNTNVKTEVIAGFTTFMAMAYIIVVNPGVLVGWENMGNPLFNSVLVATCISAAIGTLIMGLYAKLPFAQAPGMGLNAFFAITIMGIMGYTFNQGLAIVFISGCIFILLTLTGLREKIVDAIPANIKYAITAGIGLFIALIGLKNAGLLVISPTDGYFLCDFSKYSEVKPALVALIGLVIIAILMMYKVRGALLYGILIATLIGIPFGVTDINSLQGASWTPPSIEPTLFQLDFGGLFADKGALDAILALIMVVVAFTLVDMFDTIGTLVGTATRAGMVDKNGRVIRMNKALMADAVATTAGALLGTSTVTTYLESNTGISEGGRTGLTAVVVAILFVLALFLSPIALLIPGAATAPALIIVGVLMIGAVKNIDFDGIDNALPAFLTMVMMPFTQSIATGIAFGFISFSALKLFKGKGKEVHPIIYVLAILFIIRFIIMPG</sequence>
<feature type="transmembrane region" description="Helical" evidence="9">
    <location>
        <begin position="104"/>
        <end position="122"/>
    </location>
</feature>
<dbReference type="PANTHER" id="PTHR43337:SF1">
    <property type="entry name" value="XANTHINE_URACIL PERMEASE C887.17-RELATED"/>
    <property type="match status" value="1"/>
</dbReference>
<evidence type="ECO:0000313" key="10">
    <source>
        <dbReference type="EMBL" id="QUI22769.1"/>
    </source>
</evidence>
<feature type="transmembrane region" description="Helical" evidence="9">
    <location>
        <begin position="364"/>
        <end position="381"/>
    </location>
</feature>
<proteinExistence type="inferred from homology"/>
<dbReference type="InterPro" id="IPR045018">
    <property type="entry name" value="Azg-like"/>
</dbReference>
<evidence type="ECO:0000256" key="8">
    <source>
        <dbReference type="PIRNR" id="PIRNR005353"/>
    </source>
</evidence>
<accession>A0A8J8SGU9</accession>
<evidence type="ECO:0000256" key="2">
    <source>
        <dbReference type="ARBA" id="ARBA00005697"/>
    </source>
</evidence>
<reference evidence="10" key="1">
    <citation type="submission" date="2020-07" db="EMBL/GenBank/DDBJ databases">
        <title>Vallitalea pronyensis genome.</title>
        <authorList>
            <person name="Postec A."/>
        </authorList>
    </citation>
    <scope>NUCLEOTIDE SEQUENCE</scope>
    <source>
        <strain evidence="10">FatNI3</strain>
    </source>
</reference>
<keyword evidence="11" id="KW-1185">Reference proteome</keyword>
<evidence type="ECO:0000256" key="9">
    <source>
        <dbReference type="SAM" id="Phobius"/>
    </source>
</evidence>
<feature type="transmembrane region" description="Helical" evidence="9">
    <location>
        <begin position="179"/>
        <end position="195"/>
    </location>
</feature>
<keyword evidence="7 8" id="KW-0472">Membrane</keyword>
<evidence type="ECO:0000313" key="11">
    <source>
        <dbReference type="Proteomes" id="UP000683246"/>
    </source>
</evidence>
<feature type="transmembrane region" description="Helical" evidence="9">
    <location>
        <begin position="79"/>
        <end position="98"/>
    </location>
</feature>
<feature type="transmembrane region" description="Helical" evidence="9">
    <location>
        <begin position="299"/>
        <end position="322"/>
    </location>
</feature>
<keyword evidence="4 8" id="KW-1003">Cell membrane</keyword>
<feature type="transmembrane region" description="Helical" evidence="9">
    <location>
        <begin position="334"/>
        <end position="357"/>
    </location>
</feature>
<feature type="transmembrane region" description="Helical" evidence="9">
    <location>
        <begin position="12"/>
        <end position="33"/>
    </location>
</feature>
<dbReference type="Proteomes" id="UP000683246">
    <property type="component" value="Chromosome"/>
</dbReference>
<feature type="transmembrane region" description="Helical" evidence="9">
    <location>
        <begin position="200"/>
        <end position="217"/>
    </location>
</feature>
<evidence type="ECO:0000256" key="4">
    <source>
        <dbReference type="ARBA" id="ARBA00022475"/>
    </source>
</evidence>
<feature type="transmembrane region" description="Helical" evidence="9">
    <location>
        <begin position="134"/>
        <end position="159"/>
    </location>
</feature>
<keyword evidence="3 8" id="KW-0813">Transport</keyword>
<dbReference type="RefSeq" id="WP_212698264.1">
    <property type="nucleotide sequence ID" value="NZ_CP058649.1"/>
</dbReference>
<dbReference type="InterPro" id="IPR006043">
    <property type="entry name" value="NCS2"/>
</dbReference>
<dbReference type="KEGG" id="vpy:HZI73_10920"/>
<dbReference type="AlphaFoldDB" id="A0A8J8SGU9"/>
<evidence type="ECO:0000256" key="5">
    <source>
        <dbReference type="ARBA" id="ARBA00022692"/>
    </source>
</evidence>
<comment type="similarity">
    <text evidence="2 8">Belongs to the nucleobase:cation symporter-2 (NCS2) (TC 2.A.40) family. Azg-like subfamily.</text>
</comment>
<dbReference type="Pfam" id="PF00860">
    <property type="entry name" value="Xan_ur_permease"/>
    <property type="match status" value="1"/>
</dbReference>